<sequence>MTMTQARNEVETNKDIIAAGGDVFGKKRKMHQDSIRDRIKSLSQRIGARCADPVTSKSPELVLPLEPVANSSVILSDDQLQAVEGIETSKSPELVLPLEPVANSSVILSDDQLQAVEGIETSTDPDNTTTLDEVRALGPNIDNALMHILNVLPDDEDGTHVWVDMMTLSQACGPEILDKTCALALEQGDCTLWSIVAILDEETSRPEAISEAPSPGIAHGNIRGPQHFTERK</sequence>
<name>M9RW47_9RHOB</name>
<organism evidence="2 3">
    <name type="scientific">Octadecabacter arcticus 238</name>
    <dbReference type="NCBI Taxonomy" id="391616"/>
    <lineage>
        <taxon>Bacteria</taxon>
        <taxon>Pseudomonadati</taxon>
        <taxon>Pseudomonadota</taxon>
        <taxon>Alphaproteobacteria</taxon>
        <taxon>Rhodobacterales</taxon>
        <taxon>Roseobacteraceae</taxon>
        <taxon>Octadecabacter</taxon>
    </lineage>
</organism>
<geneLocation type="plasmid" evidence="2 3">
    <name>pOA238_118</name>
</geneLocation>
<evidence type="ECO:0000256" key="1">
    <source>
        <dbReference type="SAM" id="MobiDB-lite"/>
    </source>
</evidence>
<protein>
    <submittedName>
        <fullName evidence="2">Uncharacterized protein</fullName>
    </submittedName>
</protein>
<dbReference type="HOGENOM" id="CLU_1193885_0_0_5"/>
<feature type="region of interest" description="Disordered" evidence="1">
    <location>
        <begin position="208"/>
        <end position="232"/>
    </location>
</feature>
<keyword evidence="3" id="KW-1185">Reference proteome</keyword>
<dbReference type="EMBL" id="CP003743">
    <property type="protein sequence ID" value="AGI74731.1"/>
    <property type="molecule type" value="Genomic_DNA"/>
</dbReference>
<proteinExistence type="predicted"/>
<evidence type="ECO:0000313" key="3">
    <source>
        <dbReference type="Proteomes" id="UP000004688"/>
    </source>
</evidence>
<dbReference type="AlphaFoldDB" id="M9RW47"/>
<keyword evidence="2" id="KW-0614">Plasmid</keyword>
<dbReference type="KEGG" id="oar:OA238_118p0360"/>
<gene>
    <name evidence="2" type="ORF">OA238_118p0360</name>
</gene>
<reference evidence="2 3" key="1">
    <citation type="journal article" date="2013" name="PLoS ONE">
        <title>Poles Apart: Arctic and Antarctic Octadecabacter strains Share High Genome Plasticity and a New Type of Xanthorhodopsin.</title>
        <authorList>
            <person name="Vollmers J."/>
            <person name="Voget S."/>
            <person name="Dietrich S."/>
            <person name="Gollnow K."/>
            <person name="Smits M."/>
            <person name="Meyer K."/>
            <person name="Brinkhoff T."/>
            <person name="Simon M."/>
            <person name="Daniel R."/>
        </authorList>
    </citation>
    <scope>NUCLEOTIDE SEQUENCE [LARGE SCALE GENOMIC DNA]</scope>
    <source>
        <strain evidence="2 3">238</strain>
        <plasmid evidence="3">Plasmid pOA238_118</plasmid>
    </source>
</reference>
<dbReference type="Proteomes" id="UP000004688">
    <property type="component" value="Plasmid pOA238_118"/>
</dbReference>
<accession>M9RW47</accession>
<evidence type="ECO:0000313" key="2">
    <source>
        <dbReference type="EMBL" id="AGI74731.1"/>
    </source>
</evidence>